<dbReference type="SMART" id="SM01117">
    <property type="entry name" value="Cyt-b5"/>
    <property type="match status" value="1"/>
</dbReference>
<gene>
    <name evidence="7" type="ORF">TTHERM_00107110</name>
</gene>
<evidence type="ECO:0000256" key="2">
    <source>
        <dbReference type="ARBA" id="ARBA00022723"/>
    </source>
</evidence>
<organism evidence="7 8">
    <name type="scientific">Tetrahymena thermophila (strain SB210)</name>
    <dbReference type="NCBI Taxonomy" id="312017"/>
    <lineage>
        <taxon>Eukaryota</taxon>
        <taxon>Sar</taxon>
        <taxon>Alveolata</taxon>
        <taxon>Ciliophora</taxon>
        <taxon>Intramacronucleata</taxon>
        <taxon>Oligohymenophorea</taxon>
        <taxon>Hymenostomatida</taxon>
        <taxon>Tetrahymenina</taxon>
        <taxon>Tetrahymenidae</taxon>
        <taxon>Tetrahymena</taxon>
    </lineage>
</organism>
<dbReference type="PROSITE" id="PS50255">
    <property type="entry name" value="CYTOCHROME_B5_2"/>
    <property type="match status" value="1"/>
</dbReference>
<keyword evidence="5" id="KW-0472">Membrane</keyword>
<dbReference type="PANTHER" id="PTHR19359">
    <property type="entry name" value="CYTOCHROME B5"/>
    <property type="match status" value="1"/>
</dbReference>
<dbReference type="InterPro" id="IPR050668">
    <property type="entry name" value="Cytochrome_b5"/>
</dbReference>
<dbReference type="STRING" id="312017.Q233Z4"/>
<dbReference type="RefSeq" id="XP_001012354.1">
    <property type="nucleotide sequence ID" value="XM_001012354.1"/>
</dbReference>
<dbReference type="GO" id="GO:0046872">
    <property type="term" value="F:metal ion binding"/>
    <property type="evidence" value="ECO:0007669"/>
    <property type="project" value="UniProtKB-KW"/>
</dbReference>
<dbReference type="eggNOG" id="KOG0537">
    <property type="taxonomic scope" value="Eukaryota"/>
</dbReference>
<evidence type="ECO:0000256" key="3">
    <source>
        <dbReference type="ARBA" id="ARBA00023004"/>
    </source>
</evidence>
<reference evidence="8" key="1">
    <citation type="journal article" date="2006" name="PLoS Biol.">
        <title>Macronuclear genome sequence of the ciliate Tetrahymena thermophila, a model eukaryote.</title>
        <authorList>
            <person name="Eisen J.A."/>
            <person name="Coyne R.S."/>
            <person name="Wu M."/>
            <person name="Wu D."/>
            <person name="Thiagarajan M."/>
            <person name="Wortman J.R."/>
            <person name="Badger J.H."/>
            <person name="Ren Q."/>
            <person name="Amedeo P."/>
            <person name="Jones K.M."/>
            <person name="Tallon L.J."/>
            <person name="Delcher A.L."/>
            <person name="Salzberg S.L."/>
            <person name="Silva J.C."/>
            <person name="Haas B.J."/>
            <person name="Majoros W.H."/>
            <person name="Farzad M."/>
            <person name="Carlton J.M."/>
            <person name="Smith R.K. Jr."/>
            <person name="Garg J."/>
            <person name="Pearlman R.E."/>
            <person name="Karrer K.M."/>
            <person name="Sun L."/>
            <person name="Manning G."/>
            <person name="Elde N.C."/>
            <person name="Turkewitz A.P."/>
            <person name="Asai D.J."/>
            <person name="Wilkes D.E."/>
            <person name="Wang Y."/>
            <person name="Cai H."/>
            <person name="Collins K."/>
            <person name="Stewart B.A."/>
            <person name="Lee S.R."/>
            <person name="Wilamowska K."/>
            <person name="Weinberg Z."/>
            <person name="Ruzzo W.L."/>
            <person name="Wloga D."/>
            <person name="Gaertig J."/>
            <person name="Frankel J."/>
            <person name="Tsao C.-C."/>
            <person name="Gorovsky M.A."/>
            <person name="Keeling P.J."/>
            <person name="Waller R.F."/>
            <person name="Patron N.J."/>
            <person name="Cherry J.M."/>
            <person name="Stover N.A."/>
            <person name="Krieger C.J."/>
            <person name="del Toro C."/>
            <person name="Ryder H.F."/>
            <person name="Williamson S.C."/>
            <person name="Barbeau R.A."/>
            <person name="Hamilton E.P."/>
            <person name="Orias E."/>
        </authorList>
    </citation>
    <scope>NUCLEOTIDE SEQUENCE [LARGE SCALE GENOMIC DNA]</scope>
    <source>
        <strain evidence="8">SB210</strain>
    </source>
</reference>
<comment type="similarity">
    <text evidence="4">Belongs to the cytochrome b5 family.</text>
</comment>
<dbReference type="SUPFAM" id="SSF55856">
    <property type="entry name" value="Cytochrome b5-like heme/steroid binding domain"/>
    <property type="match status" value="1"/>
</dbReference>
<dbReference type="InterPro" id="IPR001199">
    <property type="entry name" value="Cyt_B5-like_heme/steroid-bd"/>
</dbReference>
<feature type="domain" description="Cytochrome b5 heme-binding" evidence="6">
    <location>
        <begin position="4"/>
        <end position="82"/>
    </location>
</feature>
<keyword evidence="3" id="KW-0408">Iron</keyword>
<dbReference type="KEGG" id="tet:TTHERM_00107110"/>
<keyword evidence="5" id="KW-0812">Transmembrane</keyword>
<keyword evidence="2" id="KW-0479">Metal-binding</keyword>
<dbReference type="GeneID" id="7846605"/>
<evidence type="ECO:0000256" key="4">
    <source>
        <dbReference type="ARBA" id="ARBA00038168"/>
    </source>
</evidence>
<dbReference type="Proteomes" id="UP000009168">
    <property type="component" value="Unassembled WGS sequence"/>
</dbReference>
<evidence type="ECO:0000313" key="8">
    <source>
        <dbReference type="Proteomes" id="UP000009168"/>
    </source>
</evidence>
<evidence type="ECO:0000259" key="6">
    <source>
        <dbReference type="PROSITE" id="PS50255"/>
    </source>
</evidence>
<keyword evidence="5" id="KW-1133">Transmembrane helix</keyword>
<evidence type="ECO:0000256" key="5">
    <source>
        <dbReference type="SAM" id="Phobius"/>
    </source>
</evidence>
<dbReference type="Gene3D" id="3.10.120.10">
    <property type="entry name" value="Cytochrome b5-like heme/steroid binding domain"/>
    <property type="match status" value="1"/>
</dbReference>
<evidence type="ECO:0000256" key="1">
    <source>
        <dbReference type="ARBA" id="ARBA00022617"/>
    </source>
</evidence>
<sequence>MSNSRKIEYSEVQKHNSKNDCWVIINDQIYDLTNQKKFHPVGESYINIFAGKDATWFFNLNPIHYKSEIRDILKGLKVGNLVRKEGENIPDNKMTIIPLFILIVVALFYYFLFL</sequence>
<feature type="transmembrane region" description="Helical" evidence="5">
    <location>
        <begin position="94"/>
        <end position="112"/>
    </location>
</feature>
<keyword evidence="1" id="KW-0349">Heme</keyword>
<dbReference type="InParanoid" id="Q233Z4"/>
<evidence type="ECO:0000313" key="7">
    <source>
        <dbReference type="EMBL" id="EAR92108.1"/>
    </source>
</evidence>
<accession>Q233Z4</accession>
<dbReference type="GO" id="GO:0016020">
    <property type="term" value="C:membrane"/>
    <property type="evidence" value="ECO:0007669"/>
    <property type="project" value="TreeGrafter"/>
</dbReference>
<dbReference type="InterPro" id="IPR036400">
    <property type="entry name" value="Cyt_B5-like_heme/steroid_sf"/>
</dbReference>
<proteinExistence type="inferred from homology"/>
<dbReference type="GO" id="GO:0020037">
    <property type="term" value="F:heme binding"/>
    <property type="evidence" value="ECO:0007669"/>
    <property type="project" value="TreeGrafter"/>
</dbReference>
<dbReference type="EMBL" id="GG662767">
    <property type="protein sequence ID" value="EAR92108.1"/>
    <property type="molecule type" value="Genomic_DNA"/>
</dbReference>
<name>Q233Z4_TETTS</name>
<protein>
    <submittedName>
        <fullName evidence="7">Cytochrome b5-like heme/steroid-binding domain protein</fullName>
    </submittedName>
</protein>
<dbReference type="OrthoDB" id="260519at2759"/>
<dbReference type="AlphaFoldDB" id="Q233Z4"/>
<keyword evidence="8" id="KW-1185">Reference proteome</keyword>
<dbReference type="FunCoup" id="Q233Z4">
    <property type="interactions" value="217"/>
</dbReference>
<dbReference type="Pfam" id="PF00173">
    <property type="entry name" value="Cyt-b5"/>
    <property type="match status" value="1"/>
</dbReference>
<dbReference type="HOGENOM" id="CLU_102602_4_4_1"/>